<dbReference type="EMBL" id="RZIJ01000030">
    <property type="protein sequence ID" value="RUQ64018.1"/>
    <property type="molecule type" value="Genomic_DNA"/>
</dbReference>
<dbReference type="AlphaFoldDB" id="A0A3S0V3N5"/>
<feature type="region of interest" description="Disordered" evidence="1">
    <location>
        <begin position="1"/>
        <end position="21"/>
    </location>
</feature>
<feature type="region of interest" description="Disordered" evidence="1">
    <location>
        <begin position="54"/>
        <end position="91"/>
    </location>
</feature>
<dbReference type="Proteomes" id="UP000280346">
    <property type="component" value="Unassembled WGS sequence"/>
</dbReference>
<evidence type="ECO:0000313" key="3">
    <source>
        <dbReference type="Proteomes" id="UP000280346"/>
    </source>
</evidence>
<feature type="compositionally biased region" description="Low complexity" evidence="1">
    <location>
        <begin position="78"/>
        <end position="87"/>
    </location>
</feature>
<feature type="compositionally biased region" description="Basic and acidic residues" evidence="1">
    <location>
        <begin position="311"/>
        <end position="324"/>
    </location>
</feature>
<keyword evidence="3" id="KW-1185">Reference proteome</keyword>
<gene>
    <name evidence="2" type="ORF">EJ913_26580</name>
</gene>
<proteinExistence type="predicted"/>
<sequence length="324" mass="33823">MNGTPPTGPAANPDATPDLDTLEGEIRASRARIDGTVDALRGRIARLSPRTLMERTMKHAYTPNDRDEHGYPVREPQSRQTTSRSSSVIGNVTSNPIPLALVGIGLGWLALSSTGYDRRIARSSTVRNVRHRASDAVGGAMDYARDTFSSASDSVRNAAGSVYDSASDAVSGAYDSASGAVSGAYDSASERVSGAVGGASGRVSNRLPSVQTGGSHMRERLHGVSSSIWELVEEHPVVAGAMGIALGAAIGAALPSTQYENRWVGDYADEATERAKALAMDALDRGTRAAQAAVEAAKEEVTEVASNATDAAREAAREEVKKPA</sequence>
<organism evidence="2 3">
    <name type="scientific">Azospirillum doebereinerae</name>
    <dbReference type="NCBI Taxonomy" id="92933"/>
    <lineage>
        <taxon>Bacteria</taxon>
        <taxon>Pseudomonadati</taxon>
        <taxon>Pseudomonadota</taxon>
        <taxon>Alphaproteobacteria</taxon>
        <taxon>Rhodospirillales</taxon>
        <taxon>Azospirillaceae</taxon>
        <taxon>Azospirillum</taxon>
    </lineage>
</organism>
<accession>A0A3S0V3N5</accession>
<name>A0A3S0V3N5_9PROT</name>
<reference evidence="2 3" key="1">
    <citation type="submission" date="2018-12" db="EMBL/GenBank/DDBJ databases">
        <authorList>
            <person name="Yang Y."/>
        </authorList>
    </citation>
    <scope>NUCLEOTIDE SEQUENCE [LARGE SCALE GENOMIC DNA]</scope>
    <source>
        <strain evidence="2 3">GSF71</strain>
    </source>
</reference>
<dbReference type="OrthoDB" id="7298802at2"/>
<protein>
    <recommendedName>
        <fullName evidence="4">DUF3618 domain-containing protein</fullName>
    </recommendedName>
</protein>
<feature type="region of interest" description="Disordered" evidence="1">
    <location>
        <begin position="195"/>
        <end position="218"/>
    </location>
</feature>
<evidence type="ECO:0000313" key="2">
    <source>
        <dbReference type="EMBL" id="RUQ64018.1"/>
    </source>
</evidence>
<feature type="region of interest" description="Disordered" evidence="1">
    <location>
        <begin position="304"/>
        <end position="324"/>
    </location>
</feature>
<dbReference type="RefSeq" id="WP_127003634.1">
    <property type="nucleotide sequence ID" value="NZ_CP173191.1"/>
</dbReference>
<evidence type="ECO:0008006" key="4">
    <source>
        <dbReference type="Google" id="ProtNLM"/>
    </source>
</evidence>
<comment type="caution">
    <text evidence="2">The sequence shown here is derived from an EMBL/GenBank/DDBJ whole genome shotgun (WGS) entry which is preliminary data.</text>
</comment>
<evidence type="ECO:0000256" key="1">
    <source>
        <dbReference type="SAM" id="MobiDB-lite"/>
    </source>
</evidence>